<proteinExistence type="predicted"/>
<dbReference type="InterPro" id="IPR006342">
    <property type="entry name" value="FkbM_mtfrase"/>
</dbReference>
<accession>A0A679J3D3</accession>
<reference evidence="2" key="1">
    <citation type="submission" date="2019-12" db="EMBL/GenBank/DDBJ databases">
        <authorList>
            <person name="Cremers G."/>
        </authorList>
    </citation>
    <scope>NUCLEOTIDE SEQUENCE</scope>
    <source>
        <strain evidence="2">Mbul1</strain>
    </source>
</reference>
<dbReference type="EC" id="2.1.1.-" evidence="2"/>
<dbReference type="GO" id="GO:0032259">
    <property type="term" value="P:methylation"/>
    <property type="evidence" value="ECO:0007669"/>
    <property type="project" value="UniProtKB-KW"/>
</dbReference>
<keyword evidence="2" id="KW-0808">Transferase</keyword>
<dbReference type="Gene3D" id="3.40.50.150">
    <property type="entry name" value="Vaccinia Virus protein VP39"/>
    <property type="match status" value="1"/>
</dbReference>
<dbReference type="Pfam" id="PF05050">
    <property type="entry name" value="Methyltransf_21"/>
    <property type="match status" value="1"/>
</dbReference>
<dbReference type="GO" id="GO:0008168">
    <property type="term" value="F:methyltransferase activity"/>
    <property type="evidence" value="ECO:0007669"/>
    <property type="project" value="UniProtKB-KW"/>
</dbReference>
<dbReference type="AlphaFoldDB" id="A0A679J3D3"/>
<dbReference type="EMBL" id="LR743504">
    <property type="protein sequence ID" value="CAA2100772.1"/>
    <property type="molecule type" value="Genomic_DNA"/>
</dbReference>
<sequence>MDLVDRAYRHYSDVKQLGLPVLLRGLHRRASSREARLVRTVHGAFYIRPHTSDMEVLRSVFGRMVYDLDRVRQGAATRSEYERICAAGHTPIVIDGGANVGIAARYFARAYPRAVVLAVEPDEDNLAVCRKNTEVCPNICVVPTALGGRSGCVNLEHGNGDADSGRTERADHGIPITVIAELKDLIPNGELLIVKIDVEGFEKDVFSGEIGWVSEPHAIIVEPHDWMLPGDGTSFPLQDILLRERREMILSGDNLMLFKSRAASARGDTSHWPTRGLLKVVPSA</sequence>
<keyword evidence="2" id="KW-0489">Methyltransferase</keyword>
<dbReference type="SUPFAM" id="SSF53335">
    <property type="entry name" value="S-adenosyl-L-methionine-dependent methyltransferases"/>
    <property type="match status" value="1"/>
</dbReference>
<protein>
    <submittedName>
        <fullName evidence="2">2-O-methyltransferase NoeI</fullName>
        <ecNumber evidence="2">2.1.1.-</ecNumber>
    </submittedName>
</protein>
<dbReference type="NCBIfam" id="TIGR01444">
    <property type="entry name" value="fkbM_fam"/>
    <property type="match status" value="1"/>
</dbReference>
<evidence type="ECO:0000259" key="1">
    <source>
        <dbReference type="Pfam" id="PF05050"/>
    </source>
</evidence>
<dbReference type="PANTHER" id="PTHR34203">
    <property type="entry name" value="METHYLTRANSFERASE, FKBM FAMILY PROTEIN"/>
    <property type="match status" value="1"/>
</dbReference>
<feature type="domain" description="Methyltransferase FkbM" evidence="1">
    <location>
        <begin position="95"/>
        <end position="235"/>
    </location>
</feature>
<dbReference type="InterPro" id="IPR029063">
    <property type="entry name" value="SAM-dependent_MTases_sf"/>
</dbReference>
<dbReference type="InterPro" id="IPR052514">
    <property type="entry name" value="SAM-dependent_MTase"/>
</dbReference>
<evidence type="ECO:0000313" key="2">
    <source>
        <dbReference type="EMBL" id="CAA2100772.1"/>
    </source>
</evidence>
<name>A0A679J3D3_9HYPH</name>
<dbReference type="PANTHER" id="PTHR34203:SF15">
    <property type="entry name" value="SLL1173 PROTEIN"/>
    <property type="match status" value="1"/>
</dbReference>
<gene>
    <name evidence="2" type="primary">noeI</name>
    <name evidence="2" type="ORF">MBUL_00839</name>
</gene>
<organism evidence="2">
    <name type="scientific">Methylobacterium bullatum</name>
    <dbReference type="NCBI Taxonomy" id="570505"/>
    <lineage>
        <taxon>Bacteria</taxon>
        <taxon>Pseudomonadati</taxon>
        <taxon>Pseudomonadota</taxon>
        <taxon>Alphaproteobacteria</taxon>
        <taxon>Hyphomicrobiales</taxon>
        <taxon>Methylobacteriaceae</taxon>
        <taxon>Methylobacterium</taxon>
    </lineage>
</organism>